<dbReference type="NCBIfam" id="NF008745">
    <property type="entry name" value="PRK11778.1"/>
    <property type="match status" value="1"/>
</dbReference>
<feature type="domain" description="Peptidase S49" evidence="9">
    <location>
        <begin position="155"/>
        <end position="208"/>
    </location>
</feature>
<dbReference type="Pfam" id="PF01343">
    <property type="entry name" value="Peptidase_S49"/>
    <property type="match status" value="1"/>
</dbReference>
<feature type="transmembrane region" description="Helical" evidence="8">
    <location>
        <begin position="12"/>
        <end position="34"/>
    </location>
</feature>
<dbReference type="SUPFAM" id="SSF52096">
    <property type="entry name" value="ClpP/crotonase"/>
    <property type="match status" value="1"/>
</dbReference>
<feature type="non-terminal residue" evidence="11">
    <location>
        <position position="208"/>
    </location>
</feature>
<feature type="compositionally biased region" description="Basic residues" evidence="7">
    <location>
        <begin position="72"/>
        <end position="88"/>
    </location>
</feature>
<dbReference type="EMBL" id="UINC01022573">
    <property type="protein sequence ID" value="SVA92481.1"/>
    <property type="molecule type" value="Genomic_DNA"/>
</dbReference>
<feature type="domain" description="Peptidase S49 N-terminal proteobacteria" evidence="10">
    <location>
        <begin position="3"/>
        <end position="152"/>
    </location>
</feature>
<evidence type="ECO:0000256" key="7">
    <source>
        <dbReference type="SAM" id="MobiDB-lite"/>
    </source>
</evidence>
<gene>
    <name evidence="11" type="ORF">METZ01_LOCUS145335</name>
</gene>
<dbReference type="PANTHER" id="PTHR42987:SF4">
    <property type="entry name" value="PROTEASE SOHB-RELATED"/>
    <property type="match status" value="1"/>
</dbReference>
<dbReference type="PANTHER" id="PTHR42987">
    <property type="entry name" value="PEPTIDASE S49"/>
    <property type="match status" value="1"/>
</dbReference>
<sequence>MSEFFFDYGLFLVKAVTVVAAIGAVLVLLIAAASRKEHKPSGLRVEKLNDKYRAMGDTVRRAVMSKSEWRQKGRREKKERKQKEKSKKSNQQSDKRIFVINFRGDMRATGVSALREEVSAIATVASEQDEVVVCLENAGGTVHEHGLGASQLLRLKDRKIPLTIIVDKVAASGGYLMASIADQLIAAPFAIIGSVGVLAQLPNFNRFL</sequence>
<dbReference type="Gene3D" id="3.90.226.10">
    <property type="entry name" value="2-enoyl-CoA Hydratase, Chain A, domain 1"/>
    <property type="match status" value="1"/>
</dbReference>
<keyword evidence="4 8" id="KW-0812">Transmembrane</keyword>
<evidence type="ECO:0000259" key="10">
    <source>
        <dbReference type="Pfam" id="PF08496"/>
    </source>
</evidence>
<evidence type="ECO:0000313" key="11">
    <source>
        <dbReference type="EMBL" id="SVA92481.1"/>
    </source>
</evidence>
<evidence type="ECO:0008006" key="12">
    <source>
        <dbReference type="Google" id="ProtNLM"/>
    </source>
</evidence>
<evidence type="ECO:0000256" key="8">
    <source>
        <dbReference type="SAM" id="Phobius"/>
    </source>
</evidence>
<evidence type="ECO:0000256" key="6">
    <source>
        <dbReference type="ARBA" id="ARBA00023136"/>
    </source>
</evidence>
<evidence type="ECO:0000256" key="1">
    <source>
        <dbReference type="ARBA" id="ARBA00004236"/>
    </source>
</evidence>
<dbReference type="Pfam" id="PF08496">
    <property type="entry name" value="Peptidase_S49_N"/>
    <property type="match status" value="1"/>
</dbReference>
<dbReference type="InterPro" id="IPR013703">
    <property type="entry name" value="Peptidase_S49_N_proteobac"/>
</dbReference>
<dbReference type="GO" id="GO:0004252">
    <property type="term" value="F:serine-type endopeptidase activity"/>
    <property type="evidence" value="ECO:0007669"/>
    <property type="project" value="InterPro"/>
</dbReference>
<protein>
    <recommendedName>
        <fullName evidence="12">Peptidase S49 domain-containing protein</fullName>
    </recommendedName>
</protein>
<dbReference type="InterPro" id="IPR029045">
    <property type="entry name" value="ClpP/crotonase-like_dom_sf"/>
</dbReference>
<keyword evidence="3" id="KW-1003">Cell membrane</keyword>
<dbReference type="AlphaFoldDB" id="A0A381ZU57"/>
<dbReference type="GO" id="GO:0006508">
    <property type="term" value="P:proteolysis"/>
    <property type="evidence" value="ECO:0007669"/>
    <property type="project" value="InterPro"/>
</dbReference>
<organism evidence="11">
    <name type="scientific">marine metagenome</name>
    <dbReference type="NCBI Taxonomy" id="408172"/>
    <lineage>
        <taxon>unclassified sequences</taxon>
        <taxon>metagenomes</taxon>
        <taxon>ecological metagenomes</taxon>
    </lineage>
</organism>
<comment type="similarity">
    <text evidence="2">Belongs to the peptidase S49 family.</text>
</comment>
<proteinExistence type="inferred from homology"/>
<evidence type="ECO:0000256" key="5">
    <source>
        <dbReference type="ARBA" id="ARBA00022989"/>
    </source>
</evidence>
<dbReference type="InterPro" id="IPR002142">
    <property type="entry name" value="Peptidase_S49"/>
</dbReference>
<keyword evidence="6 8" id="KW-0472">Membrane</keyword>
<evidence type="ECO:0000256" key="4">
    <source>
        <dbReference type="ARBA" id="ARBA00022692"/>
    </source>
</evidence>
<evidence type="ECO:0000256" key="2">
    <source>
        <dbReference type="ARBA" id="ARBA00008683"/>
    </source>
</evidence>
<feature type="region of interest" description="Disordered" evidence="7">
    <location>
        <begin position="65"/>
        <end position="92"/>
    </location>
</feature>
<evidence type="ECO:0000256" key="3">
    <source>
        <dbReference type="ARBA" id="ARBA00022475"/>
    </source>
</evidence>
<comment type="subcellular location">
    <subcellularLocation>
        <location evidence="1">Cell membrane</location>
    </subcellularLocation>
</comment>
<reference evidence="11" key="1">
    <citation type="submission" date="2018-05" db="EMBL/GenBank/DDBJ databases">
        <authorList>
            <person name="Lanie J.A."/>
            <person name="Ng W.-L."/>
            <person name="Kazmierczak K.M."/>
            <person name="Andrzejewski T.M."/>
            <person name="Davidsen T.M."/>
            <person name="Wayne K.J."/>
            <person name="Tettelin H."/>
            <person name="Glass J.I."/>
            <person name="Rusch D."/>
            <person name="Podicherti R."/>
            <person name="Tsui H.-C.T."/>
            <person name="Winkler M.E."/>
        </authorList>
    </citation>
    <scope>NUCLEOTIDE SEQUENCE</scope>
</reference>
<evidence type="ECO:0000259" key="9">
    <source>
        <dbReference type="Pfam" id="PF01343"/>
    </source>
</evidence>
<name>A0A381ZU57_9ZZZZ</name>
<keyword evidence="5 8" id="KW-1133">Transmembrane helix</keyword>
<dbReference type="GO" id="GO:0005886">
    <property type="term" value="C:plasma membrane"/>
    <property type="evidence" value="ECO:0007669"/>
    <property type="project" value="UniProtKB-SubCell"/>
</dbReference>
<accession>A0A381ZU57</accession>